<evidence type="ECO:0000259" key="1">
    <source>
        <dbReference type="Pfam" id="PF01408"/>
    </source>
</evidence>
<dbReference type="PANTHER" id="PTHR43249:SF1">
    <property type="entry name" value="D-GLUCOSIDE 3-DEHYDROGENASE"/>
    <property type="match status" value="1"/>
</dbReference>
<dbReference type="Gene3D" id="3.30.360.10">
    <property type="entry name" value="Dihydrodipicolinate Reductase, domain 2"/>
    <property type="match status" value="1"/>
</dbReference>
<name>A0A323TCJ4_9BACI</name>
<dbReference type="AlphaFoldDB" id="A0A323TCJ4"/>
<dbReference type="SUPFAM" id="SSF51735">
    <property type="entry name" value="NAD(P)-binding Rossmann-fold domains"/>
    <property type="match status" value="1"/>
</dbReference>
<evidence type="ECO:0000313" key="3">
    <source>
        <dbReference type="EMBL" id="PYZ92396.1"/>
    </source>
</evidence>
<dbReference type="InterPro" id="IPR036291">
    <property type="entry name" value="NAD(P)-bd_dom_sf"/>
</dbReference>
<gene>
    <name evidence="3" type="ORF">CR194_16335</name>
</gene>
<dbReference type="RefSeq" id="WP_110611004.1">
    <property type="nucleotide sequence ID" value="NZ_PDOD01000004.1"/>
</dbReference>
<feature type="domain" description="Gfo/Idh/MocA-like oxidoreductase N-terminal" evidence="1">
    <location>
        <begin position="5"/>
        <end position="122"/>
    </location>
</feature>
<keyword evidence="4" id="KW-1185">Reference proteome</keyword>
<dbReference type="OrthoDB" id="9815825at2"/>
<dbReference type="Pfam" id="PF01408">
    <property type="entry name" value="GFO_IDH_MocA"/>
    <property type="match status" value="1"/>
</dbReference>
<dbReference type="Proteomes" id="UP000248214">
    <property type="component" value="Unassembled WGS sequence"/>
</dbReference>
<protein>
    <submittedName>
        <fullName evidence="3">Oxidoreductase</fullName>
    </submittedName>
</protein>
<proteinExistence type="predicted"/>
<evidence type="ECO:0000313" key="4">
    <source>
        <dbReference type="Proteomes" id="UP000248214"/>
    </source>
</evidence>
<comment type="caution">
    <text evidence="3">The sequence shown here is derived from an EMBL/GenBank/DDBJ whole genome shotgun (WGS) entry which is preliminary data.</text>
</comment>
<evidence type="ECO:0000259" key="2">
    <source>
        <dbReference type="Pfam" id="PF22725"/>
    </source>
</evidence>
<dbReference type="Pfam" id="PF22725">
    <property type="entry name" value="GFO_IDH_MocA_C3"/>
    <property type="match status" value="1"/>
</dbReference>
<feature type="domain" description="GFO/IDH/MocA-like oxidoreductase" evidence="2">
    <location>
        <begin position="131"/>
        <end position="250"/>
    </location>
</feature>
<accession>A0A323TCJ4</accession>
<sequence length="324" mass="36217">MTLCIGIIGTGSFSRLHAKLLSNMKEVQVQSICGTSREKAEDMASHYEGAKGYNHLVEMLDSEKLDAVYVCVPPMAHGEIELELIGRSIPFFIEKPLGVDQQTADTIFNELDKTNLITSVGYHFRYKDSVQKLKEYLEDTSIGLITGQWMGGMPEVSWWRKQEGSGGQFNEQTTHIVDLLRYVSGEVKEIYACYGNTINHQKYEGVTVPDVGSVIIKLKNGAIANISNTCILPSSVGEIGMTFYTDKGIIKWDPDSFNIIEARSKEEKRDGIEDPYLMESEAFIYAVRTGDTTRIHSTYQDAYETHKITCSALESSLQGIPLKI</sequence>
<dbReference type="EMBL" id="PDOD01000004">
    <property type="protein sequence ID" value="PYZ92396.1"/>
    <property type="molecule type" value="Genomic_DNA"/>
</dbReference>
<dbReference type="GO" id="GO:0000166">
    <property type="term" value="F:nucleotide binding"/>
    <property type="evidence" value="ECO:0007669"/>
    <property type="project" value="InterPro"/>
</dbReference>
<organism evidence="3 4">
    <name type="scientific">Salipaludibacillus keqinensis</name>
    <dbReference type="NCBI Taxonomy" id="2045207"/>
    <lineage>
        <taxon>Bacteria</taxon>
        <taxon>Bacillati</taxon>
        <taxon>Bacillota</taxon>
        <taxon>Bacilli</taxon>
        <taxon>Bacillales</taxon>
        <taxon>Bacillaceae</taxon>
    </lineage>
</organism>
<dbReference type="InterPro" id="IPR052515">
    <property type="entry name" value="Gfo/Idh/MocA_Oxidoreductase"/>
</dbReference>
<dbReference type="PANTHER" id="PTHR43249">
    <property type="entry name" value="UDP-N-ACETYL-2-AMINO-2-DEOXY-D-GLUCURONATE OXIDASE"/>
    <property type="match status" value="1"/>
</dbReference>
<dbReference type="InterPro" id="IPR000683">
    <property type="entry name" value="Gfo/Idh/MocA-like_OxRdtase_N"/>
</dbReference>
<dbReference type="Gene3D" id="3.40.50.720">
    <property type="entry name" value="NAD(P)-binding Rossmann-like Domain"/>
    <property type="match status" value="1"/>
</dbReference>
<dbReference type="SUPFAM" id="SSF55347">
    <property type="entry name" value="Glyceraldehyde-3-phosphate dehydrogenase-like, C-terminal domain"/>
    <property type="match status" value="1"/>
</dbReference>
<dbReference type="InterPro" id="IPR055170">
    <property type="entry name" value="GFO_IDH_MocA-like_dom"/>
</dbReference>
<reference evidence="3 4" key="1">
    <citation type="submission" date="2017-10" db="EMBL/GenBank/DDBJ databases">
        <title>Bacillus sp. nov., a halophilic bacterium isolated from a Keqin Lake.</title>
        <authorList>
            <person name="Wang H."/>
        </authorList>
    </citation>
    <scope>NUCLEOTIDE SEQUENCE [LARGE SCALE GENOMIC DNA]</scope>
    <source>
        <strain evidence="3 4">KQ-12</strain>
    </source>
</reference>